<dbReference type="NCBIfam" id="TIGR02180">
    <property type="entry name" value="GRX_euk"/>
    <property type="match status" value="1"/>
</dbReference>
<dbReference type="PRINTS" id="PR00160">
    <property type="entry name" value="GLUTAREDOXIN"/>
</dbReference>
<feature type="domain" description="Glutaredoxin" evidence="6">
    <location>
        <begin position="78"/>
        <end position="140"/>
    </location>
</feature>
<evidence type="ECO:0000256" key="3">
    <source>
        <dbReference type="ARBA" id="ARBA00022982"/>
    </source>
</evidence>
<dbReference type="Proteomes" id="UP000837857">
    <property type="component" value="Chromosome 15"/>
</dbReference>
<evidence type="ECO:0000256" key="2">
    <source>
        <dbReference type="ARBA" id="ARBA00022448"/>
    </source>
</evidence>
<proteinExistence type="predicted"/>
<dbReference type="EMBL" id="OW152827">
    <property type="protein sequence ID" value="CAH2043714.1"/>
    <property type="molecule type" value="Genomic_DNA"/>
</dbReference>
<comment type="function">
    <text evidence="1">Has a glutathione-disulfide oxidoreductase activity in the presence of NADPH and glutathione reductase. Reduces low molecular weight disulfides and proteins.</text>
</comment>
<accession>A0ABN8I2P0</accession>
<dbReference type="PROSITE" id="PS00195">
    <property type="entry name" value="GLUTAREDOXIN_1"/>
    <property type="match status" value="1"/>
</dbReference>
<dbReference type="Pfam" id="PF00462">
    <property type="entry name" value="Glutaredoxin"/>
    <property type="match status" value="1"/>
</dbReference>
<protein>
    <recommendedName>
        <fullName evidence="6">Glutaredoxin domain-containing protein</fullName>
    </recommendedName>
</protein>
<gene>
    <name evidence="7" type="ORF">IPOD504_LOCUS4416</name>
</gene>
<keyword evidence="8" id="KW-1185">Reference proteome</keyword>
<keyword evidence="2" id="KW-0813">Transport</keyword>
<evidence type="ECO:0000313" key="7">
    <source>
        <dbReference type="EMBL" id="CAH2043714.1"/>
    </source>
</evidence>
<evidence type="ECO:0000256" key="5">
    <source>
        <dbReference type="ARBA" id="ARBA00023284"/>
    </source>
</evidence>
<evidence type="ECO:0000313" key="8">
    <source>
        <dbReference type="Proteomes" id="UP000837857"/>
    </source>
</evidence>
<evidence type="ECO:0000256" key="1">
    <source>
        <dbReference type="ARBA" id="ARBA00002549"/>
    </source>
</evidence>
<keyword evidence="3" id="KW-0249">Electron transport</keyword>
<dbReference type="InterPro" id="IPR014025">
    <property type="entry name" value="Glutaredoxin_subgr"/>
</dbReference>
<reference evidence="7" key="1">
    <citation type="submission" date="2022-03" db="EMBL/GenBank/DDBJ databases">
        <authorList>
            <person name="Martin H S."/>
        </authorList>
    </citation>
    <scope>NUCLEOTIDE SEQUENCE</scope>
</reference>
<sequence>MQNSSCCCVHQAGSYRPRRPSHLATRGQWASKWRTRTAHLSVLQFMGSTTTKVFRNTTMANSAEIKQFIKDAIAQDKVVVFSKSYCPYCTLAKNVFEKVKQPFKVYELNERDDGDAIQANLAELTGFRTVPQVFINGNCVGGGSDVKALYDSGKLEPMLIG</sequence>
<keyword evidence="4" id="KW-1015">Disulfide bond</keyword>
<dbReference type="PANTHER" id="PTHR45694:SF5">
    <property type="entry name" value="GLUTAREDOXIN 2"/>
    <property type="match status" value="1"/>
</dbReference>
<dbReference type="InterPro" id="IPR011767">
    <property type="entry name" value="GLR_AS"/>
</dbReference>
<keyword evidence="5" id="KW-0676">Redox-active center</keyword>
<feature type="non-terminal residue" evidence="7">
    <location>
        <position position="161"/>
    </location>
</feature>
<organism evidence="7 8">
    <name type="scientific">Iphiclides podalirius</name>
    <name type="common">scarce swallowtail</name>
    <dbReference type="NCBI Taxonomy" id="110791"/>
    <lineage>
        <taxon>Eukaryota</taxon>
        <taxon>Metazoa</taxon>
        <taxon>Ecdysozoa</taxon>
        <taxon>Arthropoda</taxon>
        <taxon>Hexapoda</taxon>
        <taxon>Insecta</taxon>
        <taxon>Pterygota</taxon>
        <taxon>Neoptera</taxon>
        <taxon>Endopterygota</taxon>
        <taxon>Lepidoptera</taxon>
        <taxon>Glossata</taxon>
        <taxon>Ditrysia</taxon>
        <taxon>Papilionoidea</taxon>
        <taxon>Papilionidae</taxon>
        <taxon>Papilioninae</taxon>
        <taxon>Iphiclides</taxon>
    </lineage>
</organism>
<evidence type="ECO:0000259" key="6">
    <source>
        <dbReference type="Pfam" id="PF00462"/>
    </source>
</evidence>
<dbReference type="InterPro" id="IPR036249">
    <property type="entry name" value="Thioredoxin-like_sf"/>
</dbReference>
<dbReference type="SUPFAM" id="SSF52833">
    <property type="entry name" value="Thioredoxin-like"/>
    <property type="match status" value="1"/>
</dbReference>
<name>A0ABN8I2P0_9NEOP</name>
<evidence type="ECO:0000256" key="4">
    <source>
        <dbReference type="ARBA" id="ARBA00023157"/>
    </source>
</evidence>
<dbReference type="PROSITE" id="PS51354">
    <property type="entry name" value="GLUTAREDOXIN_2"/>
    <property type="match status" value="1"/>
</dbReference>
<dbReference type="CDD" id="cd03419">
    <property type="entry name" value="GRX_GRXh_1_2_like"/>
    <property type="match status" value="1"/>
</dbReference>
<dbReference type="PANTHER" id="PTHR45694">
    <property type="entry name" value="GLUTAREDOXIN 2"/>
    <property type="match status" value="1"/>
</dbReference>
<dbReference type="Gene3D" id="3.40.30.10">
    <property type="entry name" value="Glutaredoxin"/>
    <property type="match status" value="1"/>
</dbReference>
<dbReference type="InterPro" id="IPR011899">
    <property type="entry name" value="Glutaredoxin_euk/vir"/>
</dbReference>
<dbReference type="InterPro" id="IPR002109">
    <property type="entry name" value="Glutaredoxin"/>
</dbReference>